<sequence>MESLNATEDIDLRDEGFGLFVHISVVETVG</sequence>
<proteinExistence type="predicted"/>
<organism evidence="1 2">
    <name type="scientific">Bradyrhizobium diazoefficiens</name>
    <dbReference type="NCBI Taxonomy" id="1355477"/>
    <lineage>
        <taxon>Bacteria</taxon>
        <taxon>Pseudomonadati</taxon>
        <taxon>Pseudomonadota</taxon>
        <taxon>Alphaproteobacteria</taxon>
        <taxon>Hyphomicrobiales</taxon>
        <taxon>Nitrobacteraceae</taxon>
        <taxon>Bradyrhizobium</taxon>
    </lineage>
</organism>
<gene>
    <name evidence="1" type="ORF">NK6_5423</name>
</gene>
<accession>A0A0E4BS46</accession>
<dbReference type="Proteomes" id="UP000063308">
    <property type="component" value="Chromosome"/>
</dbReference>
<evidence type="ECO:0000313" key="1">
    <source>
        <dbReference type="EMBL" id="BAR58582.1"/>
    </source>
</evidence>
<protein>
    <submittedName>
        <fullName evidence="1">Uncharacterized protein</fullName>
    </submittedName>
</protein>
<reference evidence="1 2" key="1">
    <citation type="submission" date="2014-11" db="EMBL/GenBank/DDBJ databases">
        <title>Symbiosis island explosion on the genome of extra-slow-growing strains of soybean bradyrhizobia with massive insertion sequences.</title>
        <authorList>
            <person name="Iida T."/>
            <person name="Minamisawa K."/>
        </authorList>
    </citation>
    <scope>NUCLEOTIDE SEQUENCE [LARGE SCALE GENOMIC DNA]</scope>
    <source>
        <strain evidence="1 2">NK6</strain>
    </source>
</reference>
<name>A0A0E4BS46_9BRAD</name>
<dbReference type="AlphaFoldDB" id="A0A0E4BS46"/>
<evidence type="ECO:0000313" key="2">
    <source>
        <dbReference type="Proteomes" id="UP000063308"/>
    </source>
</evidence>
<dbReference type="EMBL" id="AP014685">
    <property type="protein sequence ID" value="BAR58582.1"/>
    <property type="molecule type" value="Genomic_DNA"/>
</dbReference>